<reference evidence="1" key="1">
    <citation type="journal article" date="2020" name="Nature">
        <title>Giant virus diversity and host interactions through global metagenomics.</title>
        <authorList>
            <person name="Schulz F."/>
            <person name="Roux S."/>
            <person name="Paez-Espino D."/>
            <person name="Jungbluth S."/>
            <person name="Walsh D.A."/>
            <person name="Denef V.J."/>
            <person name="McMahon K.D."/>
            <person name="Konstantinidis K.T."/>
            <person name="Eloe-Fadrosh E.A."/>
            <person name="Kyrpides N.C."/>
            <person name="Woyke T."/>
        </authorList>
    </citation>
    <scope>NUCLEOTIDE SEQUENCE</scope>
    <source>
        <strain evidence="1">GVMAG-M-3300025652-16</strain>
    </source>
</reference>
<evidence type="ECO:0008006" key="2">
    <source>
        <dbReference type="Google" id="ProtNLM"/>
    </source>
</evidence>
<name>A0A6C0J105_9ZZZZ</name>
<organism evidence="1">
    <name type="scientific">viral metagenome</name>
    <dbReference type="NCBI Taxonomy" id="1070528"/>
    <lineage>
        <taxon>unclassified sequences</taxon>
        <taxon>metagenomes</taxon>
        <taxon>organismal metagenomes</taxon>
    </lineage>
</organism>
<protein>
    <recommendedName>
        <fullName evidence="2">Methyltransferase</fullName>
    </recommendedName>
</protein>
<evidence type="ECO:0000313" key="1">
    <source>
        <dbReference type="EMBL" id="QHT98539.1"/>
    </source>
</evidence>
<accession>A0A6C0J105</accession>
<sequence length="254" mass="30259">MIIENISQLADFDRRRGVGSLYTNITRDAIDNFLVETYGYLFDNFENWIKIKEDDPTKLEQQNISLMQYLCTKVHENHFTHHHSLYSHYIDRDVKYLNFGSGCGYLEYWFKHYNLGKDIVGLEWEGQNAFFQRFRSFYGVDGMCNYICNSIYDDNFEITSRGEGKPFQEHGIETAILHRFFPVWDHHYEEPDAGKLKRIFGNLRKYGIKEVLISTRSISRKMPTDEMALIMDNARLKRHEGTWEMWFVNIENIV</sequence>
<dbReference type="AlphaFoldDB" id="A0A6C0J105"/>
<dbReference type="EMBL" id="MN740293">
    <property type="protein sequence ID" value="QHT98539.1"/>
    <property type="molecule type" value="Genomic_DNA"/>
</dbReference>
<proteinExistence type="predicted"/>